<proteinExistence type="predicted"/>
<dbReference type="PaxDb" id="3880-AES78770"/>
<gene>
    <name evidence="2" type="ordered locus">MTR_7g045330</name>
</gene>
<dbReference type="EnsemblPlants" id="AES78770">
    <property type="protein sequence ID" value="AES78770"/>
    <property type="gene ID" value="MTR_7g045330"/>
</dbReference>
<dbReference type="EMBL" id="CM001223">
    <property type="protein sequence ID" value="AES78770.2"/>
    <property type="molecule type" value="Genomic_DNA"/>
</dbReference>
<sequence length="434" mass="49239">MLSLGLGNHKTEEILKKGRFLQISGQLATARFITRHGECSFENPEVYLHSPWRVKLLARRVAAEPGKKKNCMAPRKTVNTGNRKTGETSKSQPPPRNQPFNQERFKSRYHQDRYRDLLKRSMWPEKVFNINPQGPYQDLLKLLTDQGWGRLLQPITELNAELVREFYANALPANLTEPFVFETFFILHNVKPNSHLSDCTVDVCPLIYYILKGIKVDIARTIAWELRLVTLQGKGEPKTRLAFPGLIMGLIKDSRMKMPTAVHEKIRNPIDDDFIRRYIMSDPKKEKGKQASSSQAPHPHPGPEPFQTPSTTAFDFASFAQWQHQSNVPTWNMLAATNRANTYFQQSQYLMQQQAGYPLEVMGQFMTPPAFQAYVNWPEDMPGPYGGGGFYAGNDEVAEEDNGDGNEKGSDQDDPDRVPSATSTQNGSDDDMQS</sequence>
<dbReference type="AlphaFoldDB" id="G7KTZ7"/>
<accession>A0A0C3W571</accession>
<feature type="region of interest" description="Disordered" evidence="1">
    <location>
        <begin position="65"/>
        <end position="105"/>
    </location>
</feature>
<feature type="compositionally biased region" description="Basic and acidic residues" evidence="1">
    <location>
        <begin position="405"/>
        <end position="417"/>
    </location>
</feature>
<organism evidence="2 4">
    <name type="scientific">Medicago truncatula</name>
    <name type="common">Barrel medic</name>
    <name type="synonym">Medicago tribuloides</name>
    <dbReference type="NCBI Taxonomy" id="3880"/>
    <lineage>
        <taxon>Eukaryota</taxon>
        <taxon>Viridiplantae</taxon>
        <taxon>Streptophyta</taxon>
        <taxon>Embryophyta</taxon>
        <taxon>Tracheophyta</taxon>
        <taxon>Spermatophyta</taxon>
        <taxon>Magnoliopsida</taxon>
        <taxon>eudicotyledons</taxon>
        <taxon>Gunneridae</taxon>
        <taxon>Pentapetalae</taxon>
        <taxon>rosids</taxon>
        <taxon>fabids</taxon>
        <taxon>Fabales</taxon>
        <taxon>Fabaceae</taxon>
        <taxon>Papilionoideae</taxon>
        <taxon>50 kb inversion clade</taxon>
        <taxon>NPAAA clade</taxon>
        <taxon>Hologalegina</taxon>
        <taxon>IRL clade</taxon>
        <taxon>Trifolieae</taxon>
        <taxon>Medicago</taxon>
    </lineage>
</organism>
<feature type="compositionally biased region" description="Polar residues" evidence="1">
    <location>
        <begin position="77"/>
        <end position="91"/>
    </location>
</feature>
<name>G7KTZ7_MEDTR</name>
<feature type="region of interest" description="Disordered" evidence="1">
    <location>
        <begin position="285"/>
        <end position="310"/>
    </location>
</feature>
<evidence type="ECO:0000313" key="4">
    <source>
        <dbReference type="Proteomes" id="UP000002051"/>
    </source>
</evidence>
<reference evidence="2 4" key="1">
    <citation type="journal article" date="2011" name="Nature">
        <title>The Medicago genome provides insight into the evolution of rhizobial symbioses.</title>
        <authorList>
            <person name="Young N.D."/>
            <person name="Debelle F."/>
            <person name="Oldroyd G.E."/>
            <person name="Geurts R."/>
            <person name="Cannon S.B."/>
            <person name="Udvardi M.K."/>
            <person name="Benedito V.A."/>
            <person name="Mayer K.F."/>
            <person name="Gouzy J."/>
            <person name="Schoof H."/>
            <person name="Van de Peer Y."/>
            <person name="Proost S."/>
            <person name="Cook D.R."/>
            <person name="Meyers B.C."/>
            <person name="Spannagl M."/>
            <person name="Cheung F."/>
            <person name="De Mita S."/>
            <person name="Krishnakumar V."/>
            <person name="Gundlach H."/>
            <person name="Zhou S."/>
            <person name="Mudge J."/>
            <person name="Bharti A.K."/>
            <person name="Murray J.D."/>
            <person name="Naoumkina M.A."/>
            <person name="Rosen B."/>
            <person name="Silverstein K.A."/>
            <person name="Tang H."/>
            <person name="Rombauts S."/>
            <person name="Zhao P.X."/>
            <person name="Zhou P."/>
            <person name="Barbe V."/>
            <person name="Bardou P."/>
            <person name="Bechner M."/>
            <person name="Bellec A."/>
            <person name="Berger A."/>
            <person name="Berges H."/>
            <person name="Bidwell S."/>
            <person name="Bisseling T."/>
            <person name="Choisne N."/>
            <person name="Couloux A."/>
            <person name="Denny R."/>
            <person name="Deshpande S."/>
            <person name="Dai X."/>
            <person name="Doyle J.J."/>
            <person name="Dudez A.M."/>
            <person name="Farmer A.D."/>
            <person name="Fouteau S."/>
            <person name="Franken C."/>
            <person name="Gibelin C."/>
            <person name="Gish J."/>
            <person name="Goldstein S."/>
            <person name="Gonzalez A.J."/>
            <person name="Green P.J."/>
            <person name="Hallab A."/>
            <person name="Hartog M."/>
            <person name="Hua A."/>
            <person name="Humphray S.J."/>
            <person name="Jeong D.H."/>
            <person name="Jing Y."/>
            <person name="Jocker A."/>
            <person name="Kenton S.M."/>
            <person name="Kim D.J."/>
            <person name="Klee K."/>
            <person name="Lai H."/>
            <person name="Lang C."/>
            <person name="Lin S."/>
            <person name="Macmil S.L."/>
            <person name="Magdelenat G."/>
            <person name="Matthews L."/>
            <person name="McCorrison J."/>
            <person name="Monaghan E.L."/>
            <person name="Mun J.H."/>
            <person name="Najar F.Z."/>
            <person name="Nicholson C."/>
            <person name="Noirot C."/>
            <person name="O'Bleness M."/>
            <person name="Paule C.R."/>
            <person name="Poulain J."/>
            <person name="Prion F."/>
            <person name="Qin B."/>
            <person name="Qu C."/>
            <person name="Retzel E.F."/>
            <person name="Riddle C."/>
            <person name="Sallet E."/>
            <person name="Samain S."/>
            <person name="Samson N."/>
            <person name="Sanders I."/>
            <person name="Saurat O."/>
            <person name="Scarpelli C."/>
            <person name="Schiex T."/>
            <person name="Segurens B."/>
            <person name="Severin A.J."/>
            <person name="Sherrier D.J."/>
            <person name="Shi R."/>
            <person name="Sims S."/>
            <person name="Singer S.R."/>
            <person name="Sinharoy S."/>
            <person name="Sterck L."/>
            <person name="Viollet A."/>
            <person name="Wang B.B."/>
            <person name="Wang K."/>
            <person name="Wang M."/>
            <person name="Wang X."/>
            <person name="Warfsmann J."/>
            <person name="Weissenbach J."/>
            <person name="White D.D."/>
            <person name="White J.D."/>
            <person name="Wiley G.B."/>
            <person name="Wincker P."/>
            <person name="Xing Y."/>
            <person name="Yang L."/>
            <person name="Yao Z."/>
            <person name="Ying F."/>
            <person name="Zhai J."/>
            <person name="Zhou L."/>
            <person name="Zuber A."/>
            <person name="Denarie J."/>
            <person name="Dixon R.A."/>
            <person name="May G.D."/>
            <person name="Schwartz D.C."/>
            <person name="Rogers J."/>
            <person name="Quetier F."/>
            <person name="Town C.D."/>
            <person name="Roe B.A."/>
        </authorList>
    </citation>
    <scope>NUCLEOTIDE SEQUENCE [LARGE SCALE GENOMIC DNA]</scope>
    <source>
        <strain evidence="2">A17</strain>
        <strain evidence="3 4">cv. Jemalong A17</strain>
    </source>
</reference>
<evidence type="ECO:0000256" key="1">
    <source>
        <dbReference type="SAM" id="MobiDB-lite"/>
    </source>
</evidence>
<reference evidence="2 4" key="2">
    <citation type="journal article" date="2014" name="BMC Genomics">
        <title>An improved genome release (version Mt4.0) for the model legume Medicago truncatula.</title>
        <authorList>
            <person name="Tang H."/>
            <person name="Krishnakumar V."/>
            <person name="Bidwell S."/>
            <person name="Rosen B."/>
            <person name="Chan A."/>
            <person name="Zhou S."/>
            <person name="Gentzbittel L."/>
            <person name="Childs K.L."/>
            <person name="Yandell M."/>
            <person name="Gundlach H."/>
            <person name="Mayer K.F."/>
            <person name="Schwartz D.C."/>
            <person name="Town C.D."/>
        </authorList>
    </citation>
    <scope>GENOME REANNOTATION</scope>
    <source>
        <strain evidence="3 4">cv. Jemalong A17</strain>
    </source>
</reference>
<evidence type="ECO:0000313" key="2">
    <source>
        <dbReference type="EMBL" id="AES78770.2"/>
    </source>
</evidence>
<feature type="region of interest" description="Disordered" evidence="1">
    <location>
        <begin position="385"/>
        <end position="434"/>
    </location>
</feature>
<protein>
    <submittedName>
        <fullName evidence="2 3">Uncharacterized protein</fullName>
    </submittedName>
</protein>
<accession>G7KTZ7</accession>
<reference evidence="3" key="3">
    <citation type="submission" date="2015-04" db="UniProtKB">
        <authorList>
            <consortium name="EnsemblPlants"/>
        </authorList>
    </citation>
    <scope>IDENTIFICATION</scope>
    <source>
        <strain evidence="3">cv. Jemalong A17</strain>
    </source>
</reference>
<evidence type="ECO:0000313" key="3">
    <source>
        <dbReference type="EnsemblPlants" id="AES78770"/>
    </source>
</evidence>
<dbReference type="Proteomes" id="UP000002051">
    <property type="component" value="Unassembled WGS sequence"/>
</dbReference>
<dbReference type="HOGENOM" id="CLU_019428_0_0_1"/>
<keyword evidence="4" id="KW-1185">Reference proteome</keyword>